<dbReference type="AlphaFoldDB" id="F8DGB4"/>
<dbReference type="HOGENOM" id="CLU_3066656_0_0_9"/>
<organism evidence="1 2">
    <name type="scientific">Streptococcus parasanguinis (strain ATCC 15912 / DSM 6778 / CIP 104372 / LMG 14537)</name>
    <dbReference type="NCBI Taxonomy" id="760570"/>
    <lineage>
        <taxon>Bacteria</taxon>
        <taxon>Bacillati</taxon>
        <taxon>Bacillota</taxon>
        <taxon>Bacilli</taxon>
        <taxon>Lactobacillales</taxon>
        <taxon>Streptococcaceae</taxon>
        <taxon>Streptococcus</taxon>
    </lineage>
</organism>
<protein>
    <submittedName>
        <fullName evidence="1">Uncharacterized protein</fullName>
    </submittedName>
</protein>
<reference evidence="2" key="1">
    <citation type="submission" date="2011-06" db="EMBL/GenBank/DDBJ databases">
        <title>Complete sequence of Streptococcus parasanguinis strain ATCC 15912.</title>
        <authorList>
            <person name="Muzny D."/>
            <person name="Qin X."/>
            <person name="Buhay C."/>
            <person name="Dugan-Rocha S."/>
            <person name="Ding Y."/>
            <person name="Chen G."/>
            <person name="Hawes A."/>
            <person name="Holder M."/>
            <person name="Jhangiani S."/>
            <person name="Johnson A."/>
            <person name="Khan Z."/>
            <person name="Li Z."/>
            <person name="Liu W."/>
            <person name="Liu X."/>
            <person name="Perez L."/>
            <person name="Shen H."/>
            <person name="Wang Q."/>
            <person name="Watt J."/>
            <person name="Xi L."/>
            <person name="Xin Y."/>
            <person name="Zhou J."/>
            <person name="Deng J."/>
            <person name="Jiang H."/>
            <person name="Liu Y."/>
            <person name="Qu J."/>
            <person name="Song X.-Z."/>
            <person name="Zhang L."/>
            <person name="Villasana D."/>
            <person name="Johnson A."/>
            <person name="Liu J."/>
            <person name="Liyanage D."/>
            <person name="Lorensuhewa L."/>
            <person name="Robinson T."/>
            <person name="Song A."/>
            <person name="Song B.-B."/>
            <person name="Dinh H."/>
            <person name="Thornton R."/>
            <person name="Coyle M."/>
            <person name="Francisco L."/>
            <person name="Jackson L."/>
            <person name="Javaid M."/>
            <person name="Korchina V."/>
            <person name="Kovar C."/>
            <person name="Mata R."/>
            <person name="Mathew T."/>
            <person name="Ngo R."/>
            <person name="Nguyen L."/>
            <person name="Nguyen N."/>
            <person name="Okwuonu G."/>
            <person name="Ongeri F."/>
            <person name="Pham C."/>
            <person name="Simmons D."/>
            <person name="Wilczek-Boney K."/>
            <person name="Hale W."/>
            <person name="Jakkamsetti A."/>
            <person name="Pham P."/>
            <person name="Ruth R."/>
            <person name="San Lucas F."/>
            <person name="Warren J."/>
            <person name="Zhang J."/>
            <person name="Zhao Z."/>
            <person name="Zhou C."/>
            <person name="Zhu D."/>
            <person name="Lee S."/>
            <person name="Bess C."/>
            <person name="Blankenburg K."/>
            <person name="Forbes L."/>
            <person name="Fu Q."/>
            <person name="Gubbala S."/>
            <person name="Hirani K."/>
            <person name="Jayaseelan J.C."/>
            <person name="Lara F."/>
            <person name="Munidasa M."/>
            <person name="Palculict T."/>
            <person name="Patil S."/>
            <person name="Pu L.-L."/>
            <person name="Saada N."/>
            <person name="Tang L."/>
            <person name="Weissenberger G."/>
            <person name="Zhu Y."/>
            <person name="Hemphill L."/>
            <person name="Shang Y."/>
            <person name="Youmans B."/>
            <person name="Ayvaz T."/>
            <person name="Ross M."/>
            <person name="Santibanez J."/>
            <person name="Aqrawi P."/>
            <person name="Gross S."/>
            <person name="Joshi V."/>
            <person name="Fowler G."/>
            <person name="Nazareth L."/>
            <person name="Reid J."/>
            <person name="Worley K."/>
            <person name="Petrosino J."/>
            <person name="Highlander S."/>
            <person name="Gibbs R."/>
        </authorList>
    </citation>
    <scope>NUCLEOTIDE SEQUENCE [LARGE SCALE GENOMIC DNA]</scope>
    <source>
        <strain evidence="2">ATCC 15912 / DSM 6778 / CIP 104372 / LMG 14537</strain>
    </source>
</reference>
<dbReference type="EMBL" id="CP002843">
    <property type="protein sequence ID" value="AEH56593.1"/>
    <property type="molecule type" value="Genomic_DNA"/>
</dbReference>
<accession>F8DGB4</accession>
<evidence type="ECO:0000313" key="2">
    <source>
        <dbReference type="Proteomes" id="UP000001502"/>
    </source>
</evidence>
<proteinExistence type="predicted"/>
<sequence length="53" mass="6140">MAMLLLLVMFLVILLILPSICSIVMMAYKLLYSKKEIIKCILIEKIQNKRIGE</sequence>
<dbReference type="Proteomes" id="UP000001502">
    <property type="component" value="Chromosome"/>
</dbReference>
<gene>
    <name evidence="1" type="ordered locus">HMPREF0833_11562</name>
</gene>
<name>F8DGB4_STREP</name>
<dbReference type="KEGG" id="scp:HMPREF0833_11562"/>
<evidence type="ECO:0000313" key="1">
    <source>
        <dbReference type="EMBL" id="AEH56593.1"/>
    </source>
</evidence>